<evidence type="ECO:0000313" key="4">
    <source>
        <dbReference type="EnsemblPlants" id="KQJ89931"/>
    </source>
</evidence>
<keyword evidence="5" id="KW-1185">Reference proteome</keyword>
<feature type="region of interest" description="Disordered" evidence="1">
    <location>
        <begin position="33"/>
        <end position="60"/>
    </location>
</feature>
<organism evidence="3">
    <name type="scientific">Brachypodium distachyon</name>
    <name type="common">Purple false brome</name>
    <name type="synonym">Trachynia distachya</name>
    <dbReference type="NCBI Taxonomy" id="15368"/>
    <lineage>
        <taxon>Eukaryota</taxon>
        <taxon>Viridiplantae</taxon>
        <taxon>Streptophyta</taxon>
        <taxon>Embryophyta</taxon>
        <taxon>Tracheophyta</taxon>
        <taxon>Spermatophyta</taxon>
        <taxon>Magnoliopsida</taxon>
        <taxon>Liliopsida</taxon>
        <taxon>Poales</taxon>
        <taxon>Poaceae</taxon>
        <taxon>BOP clade</taxon>
        <taxon>Pooideae</taxon>
        <taxon>Stipodae</taxon>
        <taxon>Brachypodieae</taxon>
        <taxon>Brachypodium</taxon>
    </lineage>
</organism>
<name>I1IPI9_BRADI</name>
<dbReference type="Gramene" id="KQJ89931">
    <property type="protein sequence ID" value="KQJ89931"/>
    <property type="gene ID" value="BRADI_4g28540v3"/>
</dbReference>
<evidence type="ECO:0000313" key="3">
    <source>
        <dbReference type="EMBL" id="KQJ89931.1"/>
    </source>
</evidence>
<reference evidence="4" key="3">
    <citation type="submission" date="2018-08" db="UniProtKB">
        <authorList>
            <consortium name="EnsemblPlants"/>
        </authorList>
    </citation>
    <scope>IDENTIFICATION</scope>
    <source>
        <strain evidence="4">cv. Bd21</strain>
    </source>
</reference>
<accession>I1IPI9</accession>
<evidence type="ECO:0000256" key="1">
    <source>
        <dbReference type="SAM" id="MobiDB-lite"/>
    </source>
</evidence>
<reference evidence="3" key="2">
    <citation type="submission" date="2017-06" db="EMBL/GenBank/DDBJ databases">
        <title>WGS assembly of Brachypodium distachyon.</title>
        <authorList>
            <consortium name="The International Brachypodium Initiative"/>
            <person name="Lucas S."/>
            <person name="Harmon-Smith M."/>
            <person name="Lail K."/>
            <person name="Tice H."/>
            <person name="Grimwood J."/>
            <person name="Bruce D."/>
            <person name="Barry K."/>
            <person name="Shu S."/>
            <person name="Lindquist E."/>
            <person name="Wang M."/>
            <person name="Pitluck S."/>
            <person name="Vogel J.P."/>
            <person name="Garvin D.F."/>
            <person name="Mockler T.C."/>
            <person name="Schmutz J."/>
            <person name="Rokhsar D."/>
            <person name="Bevan M.W."/>
        </authorList>
    </citation>
    <scope>NUCLEOTIDE SEQUENCE</scope>
    <source>
        <strain evidence="3">Bd21</strain>
    </source>
</reference>
<feature type="chain" id="PRO_5014095446" evidence="2">
    <location>
        <begin position="25"/>
        <end position="60"/>
    </location>
</feature>
<dbReference type="InParanoid" id="I1IPI9"/>
<proteinExistence type="predicted"/>
<feature type="signal peptide" evidence="2">
    <location>
        <begin position="1"/>
        <end position="24"/>
    </location>
</feature>
<reference evidence="3 4" key="1">
    <citation type="journal article" date="2010" name="Nature">
        <title>Genome sequencing and analysis of the model grass Brachypodium distachyon.</title>
        <authorList>
            <consortium name="International Brachypodium Initiative"/>
        </authorList>
    </citation>
    <scope>NUCLEOTIDE SEQUENCE [LARGE SCALE GENOMIC DNA]</scope>
    <source>
        <strain evidence="3 4">Bd21</strain>
    </source>
</reference>
<dbReference type="Proteomes" id="UP000008810">
    <property type="component" value="Chromosome 4"/>
</dbReference>
<evidence type="ECO:0000256" key="2">
    <source>
        <dbReference type="SAM" id="SignalP"/>
    </source>
</evidence>
<dbReference type="HOGENOM" id="CLU_2944870_0_0_1"/>
<protein>
    <submittedName>
        <fullName evidence="3 4">Uncharacterized protein</fullName>
    </submittedName>
</protein>
<dbReference type="AlphaFoldDB" id="I1IPI9"/>
<sequence length="60" mass="6255">MGGKTQFLLCLLVAFLLVAMEVAAARMLAETSDTSSYSGGWGGPQPQSYGAVPVPTPRQP</sequence>
<evidence type="ECO:0000313" key="5">
    <source>
        <dbReference type="Proteomes" id="UP000008810"/>
    </source>
</evidence>
<dbReference type="EnsemblPlants" id="KQJ89931">
    <property type="protein sequence ID" value="KQJ89931"/>
    <property type="gene ID" value="BRADI_4g28540v3"/>
</dbReference>
<gene>
    <name evidence="3" type="ORF">BRADI_4g28540v3</name>
</gene>
<keyword evidence="2" id="KW-0732">Signal</keyword>
<dbReference type="EMBL" id="CM000883">
    <property type="protein sequence ID" value="KQJ89931.1"/>
    <property type="molecule type" value="Genomic_DNA"/>
</dbReference>